<dbReference type="KEGG" id="tep:TepRe1_1811"/>
<dbReference type="InterPro" id="IPR001851">
    <property type="entry name" value="ABC_transp_permease"/>
</dbReference>
<dbReference type="EMBL" id="HF563609">
    <property type="protein sequence ID" value="CCP26769.1"/>
    <property type="molecule type" value="Genomic_DNA"/>
</dbReference>
<feature type="transmembrane region" description="Helical" evidence="6">
    <location>
        <begin position="244"/>
        <end position="269"/>
    </location>
</feature>
<keyword evidence="5 6" id="KW-0472">Membrane</keyword>
<feature type="transmembrane region" description="Helical" evidence="6">
    <location>
        <begin position="108"/>
        <end position="126"/>
    </location>
</feature>
<dbReference type="PATRIC" id="fig|1209989.3.peg.2252"/>
<dbReference type="GO" id="GO:0015658">
    <property type="term" value="F:branched-chain amino acid transmembrane transporter activity"/>
    <property type="evidence" value="ECO:0007669"/>
    <property type="project" value="InterPro"/>
</dbReference>
<dbReference type="RefSeq" id="WP_013778864.1">
    <property type="nucleotide sequence ID" value="NC_015519.1"/>
</dbReference>
<dbReference type="AlphaFoldDB" id="F4LXL3"/>
<evidence type="ECO:0000256" key="1">
    <source>
        <dbReference type="ARBA" id="ARBA00004651"/>
    </source>
</evidence>
<dbReference type="OrthoDB" id="9789927at2"/>
<evidence type="ECO:0000256" key="3">
    <source>
        <dbReference type="ARBA" id="ARBA00022692"/>
    </source>
</evidence>
<evidence type="ECO:0000256" key="4">
    <source>
        <dbReference type="ARBA" id="ARBA00022989"/>
    </source>
</evidence>
<feature type="transmembrane region" description="Helical" evidence="6">
    <location>
        <begin position="281"/>
        <end position="303"/>
    </location>
</feature>
<organism evidence="7 8">
    <name type="scientific">Tepidanaerobacter acetatoxydans (strain DSM 21804 / JCM 16047 / Re1)</name>
    <dbReference type="NCBI Taxonomy" id="1209989"/>
    <lineage>
        <taxon>Bacteria</taxon>
        <taxon>Bacillati</taxon>
        <taxon>Bacillota</taxon>
        <taxon>Clostridia</taxon>
        <taxon>Thermosediminibacterales</taxon>
        <taxon>Tepidanaerobacteraceae</taxon>
        <taxon>Tepidanaerobacter</taxon>
    </lineage>
</organism>
<dbReference type="Pfam" id="PF02653">
    <property type="entry name" value="BPD_transp_2"/>
    <property type="match status" value="1"/>
</dbReference>
<protein>
    <submittedName>
        <fullName evidence="7">ABC-type transporter, integral membrane subunit</fullName>
    </submittedName>
</protein>
<name>F4LXL3_TEPAE</name>
<keyword evidence="3 6" id="KW-0812">Transmembrane</keyword>
<dbReference type="GO" id="GO:0005886">
    <property type="term" value="C:plasma membrane"/>
    <property type="evidence" value="ECO:0007669"/>
    <property type="project" value="UniProtKB-SubCell"/>
</dbReference>
<sequence length="324" mass="35360">MKKPKIILLIILAVILVALPVIDKNAYHHMLLNQTLINIIVVMGLNFITGLTGQMNLGTAGIYAMGAYSSALLSIKLGVSAWLGIAFALLIGYIIGHALGYPSLRVKGVYLSLTTIGFSEIVRLILTNWANFTGGAQGLQNIPCISLFGFKFDNAFKIYYLYLFITVLLCITAKRLVASKWGRAFKSIKDSAEAAEACGINIADIKIKAFTLATLYGCLGGAMYAHLIGYINPMGFTQDISINYLVMLMIGGIGSVEGNIIGAITVTILPELLRFLKDYYWLIFSVITLIFAILLPNGIITLIKPLERVKLPITYNLKPKKGGR</sequence>
<evidence type="ECO:0000313" key="7">
    <source>
        <dbReference type="EMBL" id="CCP26769.1"/>
    </source>
</evidence>
<dbReference type="HOGENOM" id="CLU_031365_2_2_9"/>
<accession>L0S2T2</accession>
<dbReference type="InterPro" id="IPR043428">
    <property type="entry name" value="LivM-like"/>
</dbReference>
<dbReference type="CDD" id="cd06581">
    <property type="entry name" value="TM_PBP1_LivM_like"/>
    <property type="match status" value="1"/>
</dbReference>
<feature type="transmembrane region" description="Helical" evidence="6">
    <location>
        <begin position="81"/>
        <end position="101"/>
    </location>
</feature>
<proteinExistence type="predicted"/>
<dbReference type="Proteomes" id="UP000010802">
    <property type="component" value="Chromosome"/>
</dbReference>
<evidence type="ECO:0000256" key="5">
    <source>
        <dbReference type="ARBA" id="ARBA00023136"/>
    </source>
</evidence>
<reference evidence="8" key="1">
    <citation type="journal article" date="2013" name="Genome Announc.">
        <title>First genome sequence of a syntrophic acetate-oxidizing bacterium, Tepidanaerobacter acetatoxydans strain Re1.</title>
        <authorList>
            <person name="Manzoor S."/>
            <person name="Bongcam-Rudloff E."/>
            <person name="Schnurer A."/>
            <person name="Muller B."/>
        </authorList>
    </citation>
    <scope>NUCLEOTIDE SEQUENCE [LARGE SCALE GENOMIC DNA]</scope>
    <source>
        <strain evidence="8">Re1</strain>
    </source>
</reference>
<evidence type="ECO:0000256" key="6">
    <source>
        <dbReference type="SAM" id="Phobius"/>
    </source>
</evidence>
<dbReference type="eggNOG" id="COG4177">
    <property type="taxonomic scope" value="Bacteria"/>
</dbReference>
<keyword evidence="8" id="KW-1185">Reference proteome</keyword>
<feature type="transmembrane region" description="Helical" evidence="6">
    <location>
        <begin position="209"/>
        <end position="232"/>
    </location>
</feature>
<dbReference type="KEGG" id="tae:TepiRe1_1952"/>
<keyword evidence="2" id="KW-1003">Cell membrane</keyword>
<gene>
    <name evidence="7" type="ordered locus">TEPIRE1_1952</name>
</gene>
<feature type="transmembrane region" description="Helical" evidence="6">
    <location>
        <begin position="30"/>
        <end position="48"/>
    </location>
</feature>
<keyword evidence="4 6" id="KW-1133">Transmembrane helix</keyword>
<feature type="transmembrane region" description="Helical" evidence="6">
    <location>
        <begin position="158"/>
        <end position="177"/>
    </location>
</feature>
<dbReference type="PANTHER" id="PTHR30482">
    <property type="entry name" value="HIGH-AFFINITY BRANCHED-CHAIN AMINO ACID TRANSPORT SYSTEM PERMEASE"/>
    <property type="match status" value="1"/>
</dbReference>
<dbReference type="STRING" id="1209989.TepRe1_1811"/>
<evidence type="ECO:0000256" key="2">
    <source>
        <dbReference type="ARBA" id="ARBA00022475"/>
    </source>
</evidence>
<evidence type="ECO:0000313" key="8">
    <source>
        <dbReference type="Proteomes" id="UP000010802"/>
    </source>
</evidence>
<accession>F4LXL3</accession>
<dbReference type="PANTHER" id="PTHR30482:SF10">
    <property type="entry name" value="HIGH-AFFINITY BRANCHED-CHAIN AMINO ACID TRANSPORT PROTEIN BRAE"/>
    <property type="match status" value="1"/>
</dbReference>
<comment type="subcellular location">
    <subcellularLocation>
        <location evidence="1">Cell membrane</location>
        <topology evidence="1">Multi-pass membrane protein</topology>
    </subcellularLocation>
</comment>